<protein>
    <submittedName>
        <fullName evidence="2">Uncharacterized protein</fullName>
    </submittedName>
</protein>
<feature type="signal peptide" evidence="1">
    <location>
        <begin position="1"/>
        <end position="21"/>
    </location>
</feature>
<gene>
    <name evidence="2" type="ORF">GRI44_13645</name>
</gene>
<reference evidence="2 3" key="1">
    <citation type="submission" date="2019-12" db="EMBL/GenBank/DDBJ databases">
        <title>Genomic-based taxomic classification of the family Erythrobacteraceae.</title>
        <authorList>
            <person name="Xu L."/>
        </authorList>
    </citation>
    <scope>NUCLEOTIDE SEQUENCE [LARGE SCALE GENOMIC DNA]</scope>
    <source>
        <strain evidence="2 3">KCTC 52259</strain>
    </source>
</reference>
<comment type="caution">
    <text evidence="2">The sequence shown here is derived from an EMBL/GenBank/DDBJ whole genome shotgun (WGS) entry which is preliminary data.</text>
</comment>
<keyword evidence="3" id="KW-1185">Reference proteome</keyword>
<keyword evidence="1" id="KW-0732">Signal</keyword>
<proteinExistence type="predicted"/>
<dbReference type="AlphaFoldDB" id="A0A6L7GIC0"/>
<dbReference type="EMBL" id="WTYU01000002">
    <property type="protein sequence ID" value="MXP15793.1"/>
    <property type="molecule type" value="Genomic_DNA"/>
</dbReference>
<evidence type="ECO:0000313" key="2">
    <source>
        <dbReference type="EMBL" id="MXP15793.1"/>
    </source>
</evidence>
<evidence type="ECO:0000313" key="3">
    <source>
        <dbReference type="Proteomes" id="UP000473531"/>
    </source>
</evidence>
<name>A0A6L7GIC0_9SPHN</name>
<accession>A0A6L7GIC0</accession>
<dbReference type="Proteomes" id="UP000473531">
    <property type="component" value="Unassembled WGS sequence"/>
</dbReference>
<sequence length="154" mass="15767">MRFLIISAAVAAIAIPASAQAQVHAAPHNSSEHDMAGVSSKLAEKLGDPATQKALAQSVRVMGEILLDMPLAPLADAAARMAGEDGADVDPDATLRNLAGPDAADMPQQIEEKLPQMMGAASAMAGSLETMLPVLRQMAAQVQNAMADAARAGD</sequence>
<feature type="chain" id="PRO_5026935896" evidence="1">
    <location>
        <begin position="22"/>
        <end position="154"/>
    </location>
</feature>
<dbReference type="RefSeq" id="WP_160602270.1">
    <property type="nucleotide sequence ID" value="NZ_WTYU01000002.1"/>
</dbReference>
<organism evidence="2 3">
    <name type="scientific">Allopontixanthobacter confluentis</name>
    <dbReference type="NCBI Taxonomy" id="1849021"/>
    <lineage>
        <taxon>Bacteria</taxon>
        <taxon>Pseudomonadati</taxon>
        <taxon>Pseudomonadota</taxon>
        <taxon>Alphaproteobacteria</taxon>
        <taxon>Sphingomonadales</taxon>
        <taxon>Erythrobacteraceae</taxon>
        <taxon>Allopontixanthobacter</taxon>
    </lineage>
</organism>
<evidence type="ECO:0000256" key="1">
    <source>
        <dbReference type="SAM" id="SignalP"/>
    </source>
</evidence>